<dbReference type="GO" id="GO:0033735">
    <property type="term" value="F:aspartate dehydrogenase [NAD(P)+] activity"/>
    <property type="evidence" value="ECO:0007669"/>
    <property type="project" value="UniProtKB-EC"/>
</dbReference>
<feature type="binding site" evidence="6">
    <location>
        <position position="122"/>
    </location>
    <ligand>
        <name>NAD(+)</name>
        <dbReference type="ChEBI" id="CHEBI:57540"/>
    </ligand>
</feature>
<keyword evidence="3 6" id="KW-0521">NADP</keyword>
<keyword evidence="2 6" id="KW-0662">Pyridine nucleotide biosynthesis</keyword>
<dbReference type="Proteomes" id="UP000198426">
    <property type="component" value="Unassembled WGS sequence"/>
</dbReference>
<dbReference type="Pfam" id="PF01958">
    <property type="entry name" value="Asp_DH_C"/>
    <property type="match status" value="1"/>
</dbReference>
<gene>
    <name evidence="6" type="primary">nadX</name>
    <name evidence="9" type="ORF">SAMN05421757_10925</name>
</gene>
<dbReference type="EC" id="1.4.1.21" evidence="6"/>
<dbReference type="EMBL" id="FZOY01000009">
    <property type="protein sequence ID" value="SNT26514.1"/>
    <property type="molecule type" value="Genomic_DNA"/>
</dbReference>
<evidence type="ECO:0000259" key="8">
    <source>
        <dbReference type="Pfam" id="PF03447"/>
    </source>
</evidence>
<dbReference type="PIRSF" id="PIRSF005227">
    <property type="entry name" value="Asp_dh_NAD_syn"/>
    <property type="match status" value="1"/>
</dbReference>
<name>A0A239LAE1_9RHOB</name>
<comment type="function">
    <text evidence="6">Specifically catalyzes the NAD or NADP-dependent dehydrogenation of L-aspartate to iminoaspartate.</text>
</comment>
<dbReference type="Gene3D" id="3.30.360.10">
    <property type="entry name" value="Dihydrodipicolinate Reductase, domain 2"/>
    <property type="match status" value="1"/>
</dbReference>
<accession>A0A239LAE1</accession>
<keyword evidence="10" id="KW-1185">Reference proteome</keyword>
<comment type="similarity">
    <text evidence="1 6">Belongs to the L-aspartate dehydrogenase family.</text>
</comment>
<feature type="binding site" evidence="6">
    <location>
        <position position="188"/>
    </location>
    <ligand>
        <name>NAD(+)</name>
        <dbReference type="ChEBI" id="CHEBI:57540"/>
    </ligand>
</feature>
<dbReference type="Pfam" id="PF03447">
    <property type="entry name" value="NAD_binding_3"/>
    <property type="match status" value="1"/>
</dbReference>
<dbReference type="GO" id="GO:0009435">
    <property type="term" value="P:NAD+ biosynthetic process"/>
    <property type="evidence" value="ECO:0007669"/>
    <property type="project" value="UniProtKB-UniRule"/>
</dbReference>
<dbReference type="GO" id="GO:0051287">
    <property type="term" value="F:NAD binding"/>
    <property type="evidence" value="ECO:0007669"/>
    <property type="project" value="UniProtKB-UniRule"/>
</dbReference>
<evidence type="ECO:0000256" key="5">
    <source>
        <dbReference type="ARBA" id="ARBA00023027"/>
    </source>
</evidence>
<sequence length="265" mass="27823">MKSIALIGHGAIARDVMHRIDGDPLLRVAQVLVRPNRRAEIQAALGDRTEAICSVAEISADVDFVLECAGHGAVQEHGLEVLGRGLDLGVLSVGALANDALRDDLQRASREGRARIVVVPGAIGGIDAIAAAGPEGLDRVTYDGTKAPLSWTGTPAERTHDLSALTEATEVFSGTAREAAQRFPKNANVVATVALAGLGFDRTRVRLVADPKAVRNTHHILAEGPNFHFDFTSSGATLPDNPKTSALTSLAACRVLKSRAHGLCL</sequence>
<dbReference type="InterPro" id="IPR011182">
    <property type="entry name" value="L-Asp_DH"/>
</dbReference>
<keyword evidence="5 6" id="KW-0520">NAD</keyword>
<dbReference type="InterPro" id="IPR005106">
    <property type="entry name" value="Asp/hSer_DH_NAD-bd"/>
</dbReference>
<dbReference type="PANTHER" id="PTHR31873">
    <property type="entry name" value="L-ASPARTATE DEHYDROGENASE-RELATED"/>
    <property type="match status" value="1"/>
</dbReference>
<dbReference type="UniPathway" id="UPA00253">
    <property type="reaction ID" value="UER00456"/>
</dbReference>
<evidence type="ECO:0000313" key="10">
    <source>
        <dbReference type="Proteomes" id="UP000198426"/>
    </source>
</evidence>
<dbReference type="SUPFAM" id="SSF55347">
    <property type="entry name" value="Glyceraldehyde-3-phosphate dehydrogenase-like, C-terminal domain"/>
    <property type="match status" value="1"/>
</dbReference>
<comment type="catalytic activity">
    <reaction evidence="6">
        <text>L-aspartate + NAD(+) + H2O = oxaloacetate + NH4(+) + NADH + H(+)</text>
        <dbReference type="Rhea" id="RHEA:11788"/>
        <dbReference type="ChEBI" id="CHEBI:15377"/>
        <dbReference type="ChEBI" id="CHEBI:15378"/>
        <dbReference type="ChEBI" id="CHEBI:16452"/>
        <dbReference type="ChEBI" id="CHEBI:28938"/>
        <dbReference type="ChEBI" id="CHEBI:29991"/>
        <dbReference type="ChEBI" id="CHEBI:57540"/>
        <dbReference type="ChEBI" id="CHEBI:57945"/>
        <dbReference type="EC" id="1.4.1.21"/>
    </reaction>
</comment>
<dbReference type="Gene3D" id="3.40.50.720">
    <property type="entry name" value="NAD(P)-binding Rossmann-like Domain"/>
    <property type="match status" value="1"/>
</dbReference>
<evidence type="ECO:0000256" key="2">
    <source>
        <dbReference type="ARBA" id="ARBA00022642"/>
    </source>
</evidence>
<organism evidence="9 10">
    <name type="scientific">Tropicimonas sediminicola</name>
    <dbReference type="NCBI Taxonomy" id="1031541"/>
    <lineage>
        <taxon>Bacteria</taxon>
        <taxon>Pseudomonadati</taxon>
        <taxon>Pseudomonadota</taxon>
        <taxon>Alphaproteobacteria</taxon>
        <taxon>Rhodobacterales</taxon>
        <taxon>Roseobacteraceae</taxon>
        <taxon>Tropicimonas</taxon>
    </lineage>
</organism>
<dbReference type="AlphaFoldDB" id="A0A239LAE1"/>
<comment type="miscellaneous">
    <text evidence="6">The iminoaspartate product is unstable in aqueous solution and can decompose to oxaloacetate and ammonia.</text>
</comment>
<feature type="active site" evidence="6">
    <location>
        <position position="218"/>
    </location>
</feature>
<evidence type="ECO:0000256" key="3">
    <source>
        <dbReference type="ARBA" id="ARBA00022857"/>
    </source>
</evidence>
<proteinExistence type="inferred from homology"/>
<evidence type="ECO:0000256" key="6">
    <source>
        <dbReference type="HAMAP-Rule" id="MF_01265"/>
    </source>
</evidence>
<comment type="catalytic activity">
    <reaction evidence="6">
        <text>L-aspartate + NADP(+) + H2O = oxaloacetate + NH4(+) + NADPH + H(+)</text>
        <dbReference type="Rhea" id="RHEA:11784"/>
        <dbReference type="ChEBI" id="CHEBI:15377"/>
        <dbReference type="ChEBI" id="CHEBI:15378"/>
        <dbReference type="ChEBI" id="CHEBI:16452"/>
        <dbReference type="ChEBI" id="CHEBI:28938"/>
        <dbReference type="ChEBI" id="CHEBI:29991"/>
        <dbReference type="ChEBI" id="CHEBI:57783"/>
        <dbReference type="ChEBI" id="CHEBI:58349"/>
        <dbReference type="EC" id="1.4.1.21"/>
    </reaction>
</comment>
<dbReference type="PANTHER" id="PTHR31873:SF6">
    <property type="entry name" value="ASPARTATE DEHYDROGENASE DOMAIN-CONTAINING PROTEIN"/>
    <property type="match status" value="1"/>
</dbReference>
<dbReference type="RefSeq" id="WP_089234780.1">
    <property type="nucleotide sequence ID" value="NZ_FZOY01000009.1"/>
</dbReference>
<dbReference type="NCBIfam" id="NF009828">
    <property type="entry name" value="PRK13303.1-3"/>
    <property type="match status" value="1"/>
</dbReference>
<dbReference type="SUPFAM" id="SSF51735">
    <property type="entry name" value="NAD(P)-binding Rossmann-fold domains"/>
    <property type="match status" value="1"/>
</dbReference>
<dbReference type="OrthoDB" id="8456681at2"/>
<protein>
    <recommendedName>
        <fullName evidence="6">L-aspartate dehydrogenase</fullName>
        <ecNumber evidence="6">1.4.1.21</ecNumber>
    </recommendedName>
</protein>
<dbReference type="GO" id="GO:0050661">
    <property type="term" value="F:NADP binding"/>
    <property type="evidence" value="ECO:0007669"/>
    <property type="project" value="UniProtKB-UniRule"/>
</dbReference>
<evidence type="ECO:0000259" key="7">
    <source>
        <dbReference type="Pfam" id="PF01958"/>
    </source>
</evidence>
<dbReference type="InterPro" id="IPR002811">
    <property type="entry name" value="Asp_DH"/>
</dbReference>
<evidence type="ECO:0000256" key="1">
    <source>
        <dbReference type="ARBA" id="ARBA00008331"/>
    </source>
</evidence>
<comment type="pathway">
    <text evidence="6">Cofactor biosynthesis; NAD(+) biosynthesis; iminoaspartate from L-aspartate (dehydrogenase route): step 1/1.</text>
</comment>
<keyword evidence="4 6" id="KW-0560">Oxidoreductase</keyword>
<reference evidence="9 10" key="1">
    <citation type="submission" date="2017-06" db="EMBL/GenBank/DDBJ databases">
        <authorList>
            <person name="Kim H.J."/>
            <person name="Triplett B.A."/>
        </authorList>
    </citation>
    <scope>NUCLEOTIDE SEQUENCE [LARGE SCALE GENOMIC DNA]</scope>
    <source>
        <strain evidence="9 10">DSM 29339</strain>
    </source>
</reference>
<dbReference type="HAMAP" id="MF_01265">
    <property type="entry name" value="NadX"/>
    <property type="match status" value="1"/>
</dbReference>
<dbReference type="InterPro" id="IPR036291">
    <property type="entry name" value="NAD(P)-bd_dom_sf"/>
</dbReference>
<evidence type="ECO:0000313" key="9">
    <source>
        <dbReference type="EMBL" id="SNT26514.1"/>
    </source>
</evidence>
<dbReference type="InterPro" id="IPR020626">
    <property type="entry name" value="Asp_DH_prok"/>
</dbReference>
<dbReference type="NCBIfam" id="NF009827">
    <property type="entry name" value="PRK13303.1-2"/>
    <property type="match status" value="1"/>
</dbReference>
<feature type="domain" description="Aspartate dehydrogenase" evidence="7">
    <location>
        <begin position="166"/>
        <end position="252"/>
    </location>
</feature>
<dbReference type="GO" id="GO:0016639">
    <property type="term" value="F:oxidoreductase activity, acting on the CH-NH2 group of donors, NAD or NADP as acceptor"/>
    <property type="evidence" value="ECO:0007669"/>
    <property type="project" value="UniProtKB-UniRule"/>
</dbReference>
<evidence type="ECO:0000256" key="4">
    <source>
        <dbReference type="ARBA" id="ARBA00023002"/>
    </source>
</evidence>
<feature type="domain" description="Aspartate/homoserine dehydrogenase NAD-binding" evidence="8">
    <location>
        <begin position="8"/>
        <end position="118"/>
    </location>
</feature>